<dbReference type="Pfam" id="PF13614">
    <property type="entry name" value="AAA_31"/>
    <property type="match status" value="1"/>
</dbReference>
<dbReference type="RefSeq" id="WP_311677677.1">
    <property type="nucleotide sequence ID" value="NZ_JAVRER010000072.1"/>
</dbReference>
<organism evidence="7 8">
    <name type="scientific">Streptomyces evansiae</name>
    <dbReference type="NCBI Taxonomy" id="3075535"/>
    <lineage>
        <taxon>Bacteria</taxon>
        <taxon>Bacillati</taxon>
        <taxon>Actinomycetota</taxon>
        <taxon>Actinomycetes</taxon>
        <taxon>Kitasatosporales</taxon>
        <taxon>Streptomycetaceae</taxon>
        <taxon>Streptomyces</taxon>
    </lineage>
</organism>
<dbReference type="PANTHER" id="PTHR43384">
    <property type="entry name" value="SEPTUM SITE-DETERMINING PROTEIN MIND HOMOLOG, CHLOROPLASTIC-RELATED"/>
    <property type="match status" value="1"/>
</dbReference>
<gene>
    <name evidence="7" type="ORF">RM574_27945</name>
</gene>
<dbReference type="SUPFAM" id="SSF52172">
    <property type="entry name" value="CheY-like"/>
    <property type="match status" value="1"/>
</dbReference>
<dbReference type="InterPro" id="IPR012495">
    <property type="entry name" value="TadE-like_dom"/>
</dbReference>
<evidence type="ECO:0000259" key="6">
    <source>
        <dbReference type="PROSITE" id="PS50110"/>
    </source>
</evidence>
<dbReference type="Pfam" id="PF07811">
    <property type="entry name" value="TadE"/>
    <property type="match status" value="1"/>
</dbReference>
<dbReference type="EMBL" id="JAVRER010000072">
    <property type="protein sequence ID" value="MDT0419317.1"/>
    <property type="molecule type" value="Genomic_DNA"/>
</dbReference>
<evidence type="ECO:0000256" key="4">
    <source>
        <dbReference type="SAM" id="MobiDB-lite"/>
    </source>
</evidence>
<dbReference type="Proteomes" id="UP001183607">
    <property type="component" value="Unassembled WGS sequence"/>
</dbReference>
<feature type="transmembrane region" description="Helical" evidence="5">
    <location>
        <begin position="422"/>
        <end position="441"/>
    </location>
</feature>
<evidence type="ECO:0000313" key="7">
    <source>
        <dbReference type="EMBL" id="MDT0419317.1"/>
    </source>
</evidence>
<keyword evidence="2" id="KW-0067">ATP-binding</keyword>
<comment type="caution">
    <text evidence="7">The sequence shown here is derived from an EMBL/GenBank/DDBJ whole genome shotgun (WGS) entry which is preliminary data.</text>
</comment>
<evidence type="ECO:0000256" key="5">
    <source>
        <dbReference type="SAM" id="Phobius"/>
    </source>
</evidence>
<feature type="region of interest" description="Disordered" evidence="4">
    <location>
        <begin position="392"/>
        <end position="412"/>
    </location>
</feature>
<evidence type="ECO:0000256" key="2">
    <source>
        <dbReference type="ARBA" id="ARBA00022840"/>
    </source>
</evidence>
<dbReference type="InterPro" id="IPR027417">
    <property type="entry name" value="P-loop_NTPase"/>
</dbReference>
<dbReference type="InterPro" id="IPR001789">
    <property type="entry name" value="Sig_transdc_resp-reg_receiver"/>
</dbReference>
<dbReference type="PANTHER" id="PTHR43384:SF6">
    <property type="entry name" value="SEPTUM SITE-DETERMINING PROTEIN MIND HOMOLOG, CHLOROPLASTIC"/>
    <property type="match status" value="1"/>
</dbReference>
<evidence type="ECO:0000256" key="3">
    <source>
        <dbReference type="PROSITE-ProRule" id="PRU00169"/>
    </source>
</evidence>
<comment type="caution">
    <text evidence="3">Lacks conserved residue(s) required for the propagation of feature annotation.</text>
</comment>
<protein>
    <submittedName>
        <fullName evidence="7">AAA family ATPase</fullName>
    </submittedName>
</protein>
<dbReference type="InterPro" id="IPR025669">
    <property type="entry name" value="AAA_dom"/>
</dbReference>
<keyword evidence="5" id="KW-0472">Membrane</keyword>
<dbReference type="Gene3D" id="3.40.50.2300">
    <property type="match status" value="1"/>
</dbReference>
<proteinExistence type="predicted"/>
<evidence type="ECO:0000313" key="8">
    <source>
        <dbReference type="Proteomes" id="UP001183607"/>
    </source>
</evidence>
<dbReference type="InterPro" id="IPR011006">
    <property type="entry name" value="CheY-like_superfamily"/>
</dbReference>
<dbReference type="Gene3D" id="3.40.50.300">
    <property type="entry name" value="P-loop containing nucleotide triphosphate hydrolases"/>
    <property type="match status" value="1"/>
</dbReference>
<sequence>MSTRILPVAGDPDLARSLVSLLSQLPETEPALPVPDSTALLDALDRLASASPDELPEVVLVHERVGPVPALDLIHEVVRRFPQVGVVLVTADTGTTVLTAAMDAGARGILPLPLAYDALSERVRAAAEWAAGMRRHLGNSPESAAGSGGGRVLTVSGAKGGVGTTLTAVQLALAAQASGSTVALVDLDLQCGDVAAFLDVQFRRSSVDLAGIADLTPRVLQDAMFPHPSGLGLLLAPADGERGEEVTERAARQILGALRARHDLVVVDCGSQLTAASAAAVELADQALLVVTPDVMAVRAAKRTVRLWERLQIRKAEETLTVLNRHTRSGEIQTALVSRITGTGTARTTVPAAYKELAGAIDAGRVHELDARGTVRQGLWALAGELGLVQVPEQPTGGRRRKKGAHTGASTALARRGDRGAVTLEFAGIFPLVLVVIGLMWQCALYGYTFSLAANAADEGARAGTAAVAAGEDGAGACRAAATRHLPGAWQGAAISCGGAGDVYRTTVQAKVPLFFPGIDGGWTVEGKAGAATEGDR</sequence>
<keyword evidence="5" id="KW-1133">Transmembrane helix</keyword>
<name>A0ABD5EEU9_9ACTN</name>
<feature type="domain" description="Response regulatory" evidence="6">
    <location>
        <begin position="4"/>
        <end position="127"/>
    </location>
</feature>
<accession>A0ABD5EEU9</accession>
<keyword evidence="5" id="KW-0812">Transmembrane</keyword>
<reference evidence="8" key="1">
    <citation type="submission" date="2023-07" db="EMBL/GenBank/DDBJ databases">
        <title>30 novel species of actinomycetes from the DSMZ collection.</title>
        <authorList>
            <person name="Nouioui I."/>
        </authorList>
    </citation>
    <scope>NUCLEOTIDE SEQUENCE [LARGE SCALE GENOMIC DNA]</scope>
    <source>
        <strain evidence="8">DSM 41982</strain>
    </source>
</reference>
<dbReference type="AlphaFoldDB" id="A0ABD5EEU9"/>
<dbReference type="InterPro" id="IPR050625">
    <property type="entry name" value="ParA/MinD_ATPase"/>
</dbReference>
<evidence type="ECO:0000256" key="1">
    <source>
        <dbReference type="ARBA" id="ARBA00022741"/>
    </source>
</evidence>
<dbReference type="SUPFAM" id="SSF52540">
    <property type="entry name" value="P-loop containing nucleoside triphosphate hydrolases"/>
    <property type="match status" value="1"/>
</dbReference>
<dbReference type="GO" id="GO:0005524">
    <property type="term" value="F:ATP binding"/>
    <property type="evidence" value="ECO:0007669"/>
    <property type="project" value="UniProtKB-KW"/>
</dbReference>
<dbReference type="PROSITE" id="PS50110">
    <property type="entry name" value="RESPONSE_REGULATORY"/>
    <property type="match status" value="1"/>
</dbReference>
<keyword evidence="1" id="KW-0547">Nucleotide-binding</keyword>